<sequence length="527" mass="59633">MSVPSGNSILDNTVQERLRIDMEITEIDARIFELRLARAALRKRRNSLAQVSRLSQDVFRSIFEEVRAGIEPDIDQQEIFPFSNPRKLKSQFPWIRALTHVCSQWRELALSTPTLWTRIFLGNSKLATEMLIRSQAAPISIIVPAGADVQPASRLLVQEALQDHLHRAKHLDLCLPYRRYEEFVTPILQSKPAPNLLEVCSLGVSFLLSSEPDMDLPVDLLVDSARSLRHLSLDLCVFPLKRLNTHVSFSSLSSLQVKNGTTRCAELLDFVSLPIPCSLHIITWGPANSLSDYSSLWPSVRRFWEDSPDKEPRSLAIGPLDANVYAPTYTHELRMTFWDRDPINGTLAIQLSHLPFSFPEVSNMFISFLSLVPLHHMTHLTVNCVFQDTFWAYVGNSCRQITHLRIGVSNLDTILGTVHIRGQLRFAGTGDGITLNSLEREEALSAIPVRLPELVSVTFTVMRMPVEHLDRLEECLVVRRLLGKELHSLAFENVIGIEAEQANDLSRYVKDEILWSYDVDSSSDGDH</sequence>
<dbReference type="Proteomes" id="UP000308600">
    <property type="component" value="Unassembled WGS sequence"/>
</dbReference>
<keyword evidence="2" id="KW-1185">Reference proteome</keyword>
<evidence type="ECO:0000313" key="2">
    <source>
        <dbReference type="Proteomes" id="UP000308600"/>
    </source>
</evidence>
<evidence type="ECO:0000313" key="1">
    <source>
        <dbReference type="EMBL" id="TFK72248.1"/>
    </source>
</evidence>
<reference evidence="1 2" key="1">
    <citation type="journal article" date="2019" name="Nat. Ecol. Evol.">
        <title>Megaphylogeny resolves global patterns of mushroom evolution.</title>
        <authorList>
            <person name="Varga T."/>
            <person name="Krizsan K."/>
            <person name="Foldi C."/>
            <person name="Dima B."/>
            <person name="Sanchez-Garcia M."/>
            <person name="Sanchez-Ramirez S."/>
            <person name="Szollosi G.J."/>
            <person name="Szarkandi J.G."/>
            <person name="Papp V."/>
            <person name="Albert L."/>
            <person name="Andreopoulos W."/>
            <person name="Angelini C."/>
            <person name="Antonin V."/>
            <person name="Barry K.W."/>
            <person name="Bougher N.L."/>
            <person name="Buchanan P."/>
            <person name="Buyck B."/>
            <person name="Bense V."/>
            <person name="Catcheside P."/>
            <person name="Chovatia M."/>
            <person name="Cooper J."/>
            <person name="Damon W."/>
            <person name="Desjardin D."/>
            <person name="Finy P."/>
            <person name="Geml J."/>
            <person name="Haridas S."/>
            <person name="Hughes K."/>
            <person name="Justo A."/>
            <person name="Karasinski D."/>
            <person name="Kautmanova I."/>
            <person name="Kiss B."/>
            <person name="Kocsube S."/>
            <person name="Kotiranta H."/>
            <person name="LaButti K.M."/>
            <person name="Lechner B.E."/>
            <person name="Liimatainen K."/>
            <person name="Lipzen A."/>
            <person name="Lukacs Z."/>
            <person name="Mihaltcheva S."/>
            <person name="Morgado L.N."/>
            <person name="Niskanen T."/>
            <person name="Noordeloos M.E."/>
            <person name="Ohm R.A."/>
            <person name="Ortiz-Santana B."/>
            <person name="Ovrebo C."/>
            <person name="Racz N."/>
            <person name="Riley R."/>
            <person name="Savchenko A."/>
            <person name="Shiryaev A."/>
            <person name="Soop K."/>
            <person name="Spirin V."/>
            <person name="Szebenyi C."/>
            <person name="Tomsovsky M."/>
            <person name="Tulloss R.E."/>
            <person name="Uehling J."/>
            <person name="Grigoriev I.V."/>
            <person name="Vagvolgyi C."/>
            <person name="Papp T."/>
            <person name="Martin F.M."/>
            <person name="Miettinen O."/>
            <person name="Hibbett D.S."/>
            <person name="Nagy L.G."/>
        </authorList>
    </citation>
    <scope>NUCLEOTIDE SEQUENCE [LARGE SCALE GENOMIC DNA]</scope>
    <source>
        <strain evidence="1 2">NL-1719</strain>
    </source>
</reference>
<name>A0ACD3B1V3_9AGAR</name>
<protein>
    <submittedName>
        <fullName evidence="1">Uncharacterized protein</fullName>
    </submittedName>
</protein>
<proteinExistence type="predicted"/>
<dbReference type="EMBL" id="ML208287">
    <property type="protein sequence ID" value="TFK72248.1"/>
    <property type="molecule type" value="Genomic_DNA"/>
</dbReference>
<accession>A0ACD3B1V3</accession>
<organism evidence="1 2">
    <name type="scientific">Pluteus cervinus</name>
    <dbReference type="NCBI Taxonomy" id="181527"/>
    <lineage>
        <taxon>Eukaryota</taxon>
        <taxon>Fungi</taxon>
        <taxon>Dikarya</taxon>
        <taxon>Basidiomycota</taxon>
        <taxon>Agaricomycotina</taxon>
        <taxon>Agaricomycetes</taxon>
        <taxon>Agaricomycetidae</taxon>
        <taxon>Agaricales</taxon>
        <taxon>Pluteineae</taxon>
        <taxon>Pluteaceae</taxon>
        <taxon>Pluteus</taxon>
    </lineage>
</organism>
<gene>
    <name evidence="1" type="ORF">BDN72DRAFT_836430</name>
</gene>